<evidence type="ECO:0000313" key="3">
    <source>
        <dbReference type="Proteomes" id="UP000217790"/>
    </source>
</evidence>
<evidence type="ECO:0000313" key="2">
    <source>
        <dbReference type="EMBL" id="PBK87344.1"/>
    </source>
</evidence>
<dbReference type="OMA" id="YQRHTIT"/>
<dbReference type="PROSITE" id="PS50011">
    <property type="entry name" value="PROTEIN_KINASE_DOM"/>
    <property type="match status" value="1"/>
</dbReference>
<dbReference type="OrthoDB" id="5584477at2759"/>
<feature type="non-terminal residue" evidence="2">
    <location>
        <position position="1"/>
    </location>
</feature>
<feature type="non-terminal residue" evidence="2">
    <location>
        <position position="109"/>
    </location>
</feature>
<proteinExistence type="predicted"/>
<dbReference type="GO" id="GO:0004672">
    <property type="term" value="F:protein kinase activity"/>
    <property type="evidence" value="ECO:0007669"/>
    <property type="project" value="InterPro"/>
</dbReference>
<dbReference type="InParanoid" id="A0A2H3D0T1"/>
<protein>
    <recommendedName>
        <fullName evidence="1">Protein kinase domain-containing protein</fullName>
    </recommendedName>
</protein>
<keyword evidence="3" id="KW-1185">Reference proteome</keyword>
<dbReference type="SUPFAM" id="SSF56112">
    <property type="entry name" value="Protein kinase-like (PK-like)"/>
    <property type="match status" value="1"/>
</dbReference>
<reference evidence="3" key="1">
    <citation type="journal article" date="2017" name="Nat. Ecol. Evol.">
        <title>Genome expansion and lineage-specific genetic innovations in the forest pathogenic fungi Armillaria.</title>
        <authorList>
            <person name="Sipos G."/>
            <person name="Prasanna A.N."/>
            <person name="Walter M.C."/>
            <person name="O'Connor E."/>
            <person name="Balint B."/>
            <person name="Krizsan K."/>
            <person name="Kiss B."/>
            <person name="Hess J."/>
            <person name="Varga T."/>
            <person name="Slot J."/>
            <person name="Riley R."/>
            <person name="Boka B."/>
            <person name="Rigling D."/>
            <person name="Barry K."/>
            <person name="Lee J."/>
            <person name="Mihaltcheva S."/>
            <person name="LaButti K."/>
            <person name="Lipzen A."/>
            <person name="Waldron R."/>
            <person name="Moloney N.M."/>
            <person name="Sperisen C."/>
            <person name="Kredics L."/>
            <person name="Vagvoelgyi C."/>
            <person name="Patrignani A."/>
            <person name="Fitzpatrick D."/>
            <person name="Nagy I."/>
            <person name="Doyle S."/>
            <person name="Anderson J.B."/>
            <person name="Grigoriev I.V."/>
            <person name="Gueldener U."/>
            <person name="Muensterkoetter M."/>
            <person name="Nagy L.G."/>
        </authorList>
    </citation>
    <scope>NUCLEOTIDE SEQUENCE [LARGE SCALE GENOMIC DNA]</scope>
    <source>
        <strain evidence="3">Ar21-2</strain>
    </source>
</reference>
<dbReference type="STRING" id="47427.A0A2H3D0T1"/>
<gene>
    <name evidence="2" type="ORF">ARMGADRAFT_879797</name>
</gene>
<dbReference type="InterPro" id="IPR000719">
    <property type="entry name" value="Prot_kinase_dom"/>
</dbReference>
<dbReference type="EMBL" id="KZ293679">
    <property type="protein sequence ID" value="PBK87344.1"/>
    <property type="molecule type" value="Genomic_DNA"/>
</dbReference>
<dbReference type="GO" id="GO:0005524">
    <property type="term" value="F:ATP binding"/>
    <property type="evidence" value="ECO:0007669"/>
    <property type="project" value="InterPro"/>
</dbReference>
<name>A0A2H3D0T1_ARMGA</name>
<sequence>IYLNGWVHRDVSVSNILLLVSPEVRRCLTSERRQQLGECIAMLIDEDQGIKEETLFDTTRKASGSRTGTIPFMSMRLLECRVYQRHTITTAIDDLESFNWVLCFTVFEI</sequence>
<feature type="domain" description="Protein kinase" evidence="1">
    <location>
        <begin position="1"/>
        <end position="109"/>
    </location>
</feature>
<dbReference type="InterPro" id="IPR040976">
    <property type="entry name" value="Pkinase_fungal"/>
</dbReference>
<dbReference type="InterPro" id="IPR011009">
    <property type="entry name" value="Kinase-like_dom_sf"/>
</dbReference>
<dbReference type="AlphaFoldDB" id="A0A2H3D0T1"/>
<organism evidence="2 3">
    <name type="scientific">Armillaria gallica</name>
    <name type="common">Bulbous honey fungus</name>
    <name type="synonym">Armillaria bulbosa</name>
    <dbReference type="NCBI Taxonomy" id="47427"/>
    <lineage>
        <taxon>Eukaryota</taxon>
        <taxon>Fungi</taxon>
        <taxon>Dikarya</taxon>
        <taxon>Basidiomycota</taxon>
        <taxon>Agaricomycotina</taxon>
        <taxon>Agaricomycetes</taxon>
        <taxon>Agaricomycetidae</taxon>
        <taxon>Agaricales</taxon>
        <taxon>Marasmiineae</taxon>
        <taxon>Physalacriaceae</taxon>
        <taxon>Armillaria</taxon>
    </lineage>
</organism>
<dbReference type="Pfam" id="PF17667">
    <property type="entry name" value="Pkinase_fungal"/>
    <property type="match status" value="1"/>
</dbReference>
<accession>A0A2H3D0T1</accession>
<evidence type="ECO:0000259" key="1">
    <source>
        <dbReference type="PROSITE" id="PS50011"/>
    </source>
</evidence>
<dbReference type="Proteomes" id="UP000217790">
    <property type="component" value="Unassembled WGS sequence"/>
</dbReference>